<gene>
    <name evidence="1" type="ORF">A544_1514</name>
</gene>
<name>A0AAV3KBY2_9GAMM</name>
<dbReference type="AlphaFoldDB" id="A0AAV3KBY2"/>
<dbReference type="Proteomes" id="UP000017142">
    <property type="component" value="Unassembled WGS sequence"/>
</dbReference>
<reference evidence="2" key="1">
    <citation type="journal article" date="2013" name="Diversity">
        <title>Genome Sequence of Dickeya solani, a New soft Rot Pathogen of Potato, Suggests its Emergence May Be Related to a Novel Combination of Non-Ribosomal Peptide/Polyketide Synthetase Clusters.</title>
        <authorList>
            <person name="Garlant L."/>
            <person name="Koskinen P."/>
            <person name="Rouhiainen L."/>
            <person name="Laine P."/>
            <person name="Paulin L."/>
            <person name="Auvinen P."/>
            <person name="Holm L."/>
            <person name="Pirhonen M."/>
        </authorList>
    </citation>
    <scope>NUCLEOTIDE SEQUENCE [LARGE SCALE GENOMIC DNA]</scope>
    <source>
        <strain evidence="2">D s0432-1</strain>
    </source>
</reference>
<accession>A0AAV3KBY2</accession>
<evidence type="ECO:0000313" key="2">
    <source>
        <dbReference type="Proteomes" id="UP000017142"/>
    </source>
</evidence>
<organism evidence="1 2">
    <name type="scientific">Dickeya solani D s0432-1</name>
    <dbReference type="NCBI Taxonomy" id="1231725"/>
    <lineage>
        <taxon>Bacteria</taxon>
        <taxon>Pseudomonadati</taxon>
        <taxon>Pseudomonadota</taxon>
        <taxon>Gammaproteobacteria</taxon>
        <taxon>Enterobacterales</taxon>
        <taxon>Pectobacteriaceae</taxon>
        <taxon>Dickeya</taxon>
    </lineage>
</organism>
<protein>
    <submittedName>
        <fullName evidence="1">Uncharacterized protein</fullName>
    </submittedName>
</protein>
<proteinExistence type="predicted"/>
<evidence type="ECO:0000313" key="1">
    <source>
        <dbReference type="EMBL" id="ERO58338.1"/>
    </source>
</evidence>
<sequence>MLRDFIFIHDWLTGLENKRIFKAFVEEEFIKRNNSLIDFVPRQRTQGFGHGIRSL</sequence>
<comment type="caution">
    <text evidence="1">The sequence shown here is derived from an EMBL/GenBank/DDBJ whole genome shotgun (WGS) entry which is preliminary data.</text>
</comment>
<dbReference type="EMBL" id="AMWE01000002">
    <property type="protein sequence ID" value="ERO58338.1"/>
    <property type="molecule type" value="Genomic_DNA"/>
</dbReference>